<dbReference type="InterPro" id="IPR029069">
    <property type="entry name" value="HotDog_dom_sf"/>
</dbReference>
<dbReference type="SUPFAM" id="SSF56801">
    <property type="entry name" value="Acetyl-CoA synthetase-like"/>
    <property type="match status" value="1"/>
</dbReference>
<dbReference type="AlphaFoldDB" id="A0A381YRG3"/>
<dbReference type="Pfam" id="PF22818">
    <property type="entry name" value="ApeI-like"/>
    <property type="match status" value="1"/>
</dbReference>
<proteinExistence type="predicted"/>
<protein>
    <submittedName>
        <fullName evidence="3">Uncharacterized protein</fullName>
    </submittedName>
</protein>
<evidence type="ECO:0000313" key="3">
    <source>
        <dbReference type="EMBL" id="SVA79549.1"/>
    </source>
</evidence>
<organism evidence="3">
    <name type="scientific">marine metagenome</name>
    <dbReference type="NCBI Taxonomy" id="408172"/>
    <lineage>
        <taxon>unclassified sequences</taxon>
        <taxon>metagenomes</taxon>
        <taxon>ecological metagenomes</taxon>
    </lineage>
</organism>
<dbReference type="PANTHER" id="PTHR45398:SF1">
    <property type="entry name" value="ENZYME, PUTATIVE (JCVI)-RELATED"/>
    <property type="match status" value="1"/>
</dbReference>
<dbReference type="InterPro" id="IPR045851">
    <property type="entry name" value="AMP-bd_C_sf"/>
</dbReference>
<gene>
    <name evidence="3" type="ORF">METZ01_LOCUS132403</name>
</gene>
<reference evidence="3" key="1">
    <citation type="submission" date="2018-05" db="EMBL/GenBank/DDBJ databases">
        <authorList>
            <person name="Lanie J.A."/>
            <person name="Ng W.-L."/>
            <person name="Kazmierczak K.M."/>
            <person name="Andrzejewski T.M."/>
            <person name="Davidsen T.M."/>
            <person name="Wayne K.J."/>
            <person name="Tettelin H."/>
            <person name="Glass J.I."/>
            <person name="Rusch D."/>
            <person name="Podicherti R."/>
            <person name="Tsui H.-C.T."/>
            <person name="Winkler M.E."/>
        </authorList>
    </citation>
    <scope>NUCLEOTIDE SEQUENCE</scope>
</reference>
<dbReference type="SUPFAM" id="SSF54637">
    <property type="entry name" value="Thioesterase/thiol ester dehydrase-isomerase"/>
    <property type="match status" value="1"/>
</dbReference>
<dbReference type="Gene3D" id="3.10.129.10">
    <property type="entry name" value="Hotdog Thioesterase"/>
    <property type="match status" value="1"/>
</dbReference>
<dbReference type="Gene3D" id="3.30.300.30">
    <property type="match status" value="1"/>
</dbReference>
<dbReference type="InterPro" id="IPR020845">
    <property type="entry name" value="AMP-binding_CS"/>
</dbReference>
<dbReference type="InterPro" id="IPR000873">
    <property type="entry name" value="AMP-dep_synth/lig_dom"/>
</dbReference>
<evidence type="ECO:0000259" key="2">
    <source>
        <dbReference type="Pfam" id="PF22818"/>
    </source>
</evidence>
<dbReference type="PROSITE" id="PS00455">
    <property type="entry name" value="AMP_BINDING"/>
    <property type="match status" value="1"/>
</dbReference>
<accession>A0A381YRG3</accession>
<dbReference type="InterPro" id="IPR054545">
    <property type="entry name" value="ApeI-like"/>
</dbReference>
<sequence>MVKPLPLHILTEEFSNNHIVAYSLEGQPIYWTEMQERLDYWKAKLHGVSQIKVAVYHNDAIEFLCILSILWSLKKIPVIPENTLKTTLKVVEEETDYFIGEFPKFKISHKTDVTKKLFSSNKETNDLALIIFTSGSSGKPKAVYKTFKQLNSELKILENQWGKLSKDTLTLGTVSHHHMFGLQFRLFWPFVSKTPFVNQDLVYLEQLQKLSKFKINLISSPAHLENLPETMKWNEIANSMKTIFSAGAPLSKKASLKVYEKIGVPVTEVYGSTETGAVSQREQIKDSLWNPLKGISIKKIDKKLAISSPSAKDKGWYISEDLCEIHANGSFSLKGRVDNIIKVGGKRISKTAIEEILNKHSLTEKAYVVFLKKRKNRVGAVVQLTREGNEELINKGKIVLQKKLSKDLEGVIEKVAWPRYWRFVYEMPINQQGKITFSTLQELFDEESKLKFPDFLSQEFDENTQEYVIEFILPQNLFYFKGHFQGRPVLPGFVQISWAIHYAQELFGELGTFVRLEAIKFQQVIQPREKIKLKLRWEEEKHRLFFGYSNKNNTNSMGRVVFKEET</sequence>
<feature type="domain" description="AMP-dependent synthetase/ligase" evidence="1">
    <location>
        <begin position="100"/>
        <end position="280"/>
    </location>
</feature>
<dbReference type="Pfam" id="PF00501">
    <property type="entry name" value="AMP-binding"/>
    <property type="match status" value="1"/>
</dbReference>
<evidence type="ECO:0000259" key="1">
    <source>
        <dbReference type="Pfam" id="PF00501"/>
    </source>
</evidence>
<dbReference type="InterPro" id="IPR042099">
    <property type="entry name" value="ANL_N_sf"/>
</dbReference>
<dbReference type="PANTHER" id="PTHR45398">
    <property type="match status" value="1"/>
</dbReference>
<dbReference type="EMBL" id="UINC01018864">
    <property type="protein sequence ID" value="SVA79549.1"/>
    <property type="molecule type" value="Genomic_DNA"/>
</dbReference>
<feature type="domain" description="ApeI dehydratase-like" evidence="2">
    <location>
        <begin position="462"/>
        <end position="554"/>
    </location>
</feature>
<name>A0A381YRG3_9ZZZZ</name>
<dbReference type="Gene3D" id="3.40.50.12780">
    <property type="entry name" value="N-terminal domain of ligase-like"/>
    <property type="match status" value="1"/>
</dbReference>